<feature type="region of interest" description="Disordered" evidence="1">
    <location>
        <begin position="42"/>
        <end position="85"/>
    </location>
</feature>
<accession>A0ABN9MJN0</accession>
<feature type="compositionally biased region" description="Acidic residues" evidence="1">
    <location>
        <begin position="134"/>
        <end position="153"/>
    </location>
</feature>
<protein>
    <submittedName>
        <fullName evidence="2">Uncharacterized protein</fullName>
    </submittedName>
</protein>
<evidence type="ECO:0000256" key="1">
    <source>
        <dbReference type="SAM" id="MobiDB-lite"/>
    </source>
</evidence>
<feature type="region of interest" description="Disordered" evidence="1">
    <location>
        <begin position="172"/>
        <end position="200"/>
    </location>
</feature>
<name>A0ABN9MJN0_9NEOB</name>
<feature type="compositionally biased region" description="Low complexity" evidence="1">
    <location>
        <begin position="42"/>
        <end position="55"/>
    </location>
</feature>
<dbReference type="Proteomes" id="UP001176940">
    <property type="component" value="Unassembled WGS sequence"/>
</dbReference>
<proteinExistence type="predicted"/>
<comment type="caution">
    <text evidence="2">The sequence shown here is derived from an EMBL/GenBank/DDBJ whole genome shotgun (WGS) entry which is preliminary data.</text>
</comment>
<feature type="compositionally biased region" description="Basic and acidic residues" evidence="1">
    <location>
        <begin position="121"/>
        <end position="133"/>
    </location>
</feature>
<reference evidence="2" key="1">
    <citation type="submission" date="2023-07" db="EMBL/GenBank/DDBJ databases">
        <authorList>
            <person name="Stuckert A."/>
        </authorList>
    </citation>
    <scope>NUCLEOTIDE SEQUENCE</scope>
</reference>
<evidence type="ECO:0000313" key="2">
    <source>
        <dbReference type="EMBL" id="CAJ0966993.1"/>
    </source>
</evidence>
<organism evidence="2 3">
    <name type="scientific">Ranitomeya imitator</name>
    <name type="common">mimic poison frog</name>
    <dbReference type="NCBI Taxonomy" id="111125"/>
    <lineage>
        <taxon>Eukaryota</taxon>
        <taxon>Metazoa</taxon>
        <taxon>Chordata</taxon>
        <taxon>Craniata</taxon>
        <taxon>Vertebrata</taxon>
        <taxon>Euteleostomi</taxon>
        <taxon>Amphibia</taxon>
        <taxon>Batrachia</taxon>
        <taxon>Anura</taxon>
        <taxon>Neobatrachia</taxon>
        <taxon>Hyloidea</taxon>
        <taxon>Dendrobatidae</taxon>
        <taxon>Dendrobatinae</taxon>
        <taxon>Ranitomeya</taxon>
    </lineage>
</organism>
<keyword evidence="3" id="KW-1185">Reference proteome</keyword>
<gene>
    <name evidence="2" type="ORF">RIMI_LOCUS21865678</name>
</gene>
<feature type="non-terminal residue" evidence="2">
    <location>
        <position position="813"/>
    </location>
</feature>
<evidence type="ECO:0000313" key="3">
    <source>
        <dbReference type="Proteomes" id="UP001176940"/>
    </source>
</evidence>
<sequence>MQRPTILSQFLGDHRTPLLNPEQCQKVVGWIEEKNSSHFVATTTLSSTRSSLSSRESGPHIPYPDPPSSNHAECPETTDPTLGHSEELLTSPFIDSGLSAGPLEAGQEEITCSDAQIFEQPRSHEGDGGKESQEVDDDETQLAESPEEDQGVEAEDKVVDDIVTYPSWQEDMQSEYSSTQGDGGVAPQQAGRSSLAAADRRRATIPCNTSTTEVANPTVSLHLQNDRISHKLEALKHCFSQAATGCAEANMLRSQITQGFVIRRGQLLTSSIKKAIGIQFSSTPHIRLQEWTWMSDINTTLLNFDYSTKMVNSDDAIFSITIPLLKEDALQAGHDEMEQGTIQGDYTQCSLLSSQHGLGDNEEEEEKEEQELLSCTIDGTTSTTVIPSVQRGWLEDRGEEEEESMSDQFICIPGITLGNPILYGFSRECRNRSITTSSTICPGVEDSGCSHVWTWCNNLNNAVLHCSFFSFNNEILHSRFFSVNTAILHCRFFSLNTTFLHCRFISLNTAILHCRFFGLNIATLHCRFFSLNTAILQCRFFSLNTAILYCKFFSLNTAILHCRFFSLNTTFLHCRFFSRNIATLHCRIFSLNTAILHCRFFSLSTAILYCKFFSLKTVVLHCWFFSLNTAILHCRFFNLNTAILQCRFFNLNTAILHCRFFSLSTAILYCKFFSFNTAILHCRFFSLNTAIQCIVKQVDSPKVGVTKENGERAQLGETTLAETPPNTDGSGIRATRGNRASAKLTDLTSPEVCDSVTGNELVDKDVVGKQRGADTQLECDLGGRHIVECDTDSKSDYDMTWPVTSATTEYDVP</sequence>
<dbReference type="EMBL" id="CAUEEQ010077955">
    <property type="protein sequence ID" value="CAJ0966993.1"/>
    <property type="molecule type" value="Genomic_DNA"/>
</dbReference>
<feature type="region of interest" description="Disordered" evidence="1">
    <location>
        <begin position="120"/>
        <end position="159"/>
    </location>
</feature>